<reference evidence="1 3" key="1">
    <citation type="journal article" date="2011" name="Nature">
        <title>The Medicago genome provides insight into the evolution of rhizobial symbioses.</title>
        <authorList>
            <person name="Young N.D."/>
            <person name="Debelle F."/>
            <person name="Oldroyd G.E."/>
            <person name="Geurts R."/>
            <person name="Cannon S.B."/>
            <person name="Udvardi M.K."/>
            <person name="Benedito V.A."/>
            <person name="Mayer K.F."/>
            <person name="Gouzy J."/>
            <person name="Schoof H."/>
            <person name="Van de Peer Y."/>
            <person name="Proost S."/>
            <person name="Cook D.R."/>
            <person name="Meyers B.C."/>
            <person name="Spannagl M."/>
            <person name="Cheung F."/>
            <person name="De Mita S."/>
            <person name="Krishnakumar V."/>
            <person name="Gundlach H."/>
            <person name="Zhou S."/>
            <person name="Mudge J."/>
            <person name="Bharti A.K."/>
            <person name="Murray J.D."/>
            <person name="Naoumkina M.A."/>
            <person name="Rosen B."/>
            <person name="Silverstein K.A."/>
            <person name="Tang H."/>
            <person name="Rombauts S."/>
            <person name="Zhao P.X."/>
            <person name="Zhou P."/>
            <person name="Barbe V."/>
            <person name="Bardou P."/>
            <person name="Bechner M."/>
            <person name="Bellec A."/>
            <person name="Berger A."/>
            <person name="Berges H."/>
            <person name="Bidwell S."/>
            <person name="Bisseling T."/>
            <person name="Choisne N."/>
            <person name="Couloux A."/>
            <person name="Denny R."/>
            <person name="Deshpande S."/>
            <person name="Dai X."/>
            <person name="Doyle J.J."/>
            <person name="Dudez A.M."/>
            <person name="Farmer A.D."/>
            <person name="Fouteau S."/>
            <person name="Franken C."/>
            <person name="Gibelin C."/>
            <person name="Gish J."/>
            <person name="Goldstein S."/>
            <person name="Gonzalez A.J."/>
            <person name="Green P.J."/>
            <person name="Hallab A."/>
            <person name="Hartog M."/>
            <person name="Hua A."/>
            <person name="Humphray S.J."/>
            <person name="Jeong D.H."/>
            <person name="Jing Y."/>
            <person name="Jocker A."/>
            <person name="Kenton S.M."/>
            <person name="Kim D.J."/>
            <person name="Klee K."/>
            <person name="Lai H."/>
            <person name="Lang C."/>
            <person name="Lin S."/>
            <person name="Macmil S.L."/>
            <person name="Magdelenat G."/>
            <person name="Matthews L."/>
            <person name="McCorrison J."/>
            <person name="Monaghan E.L."/>
            <person name="Mun J.H."/>
            <person name="Najar F.Z."/>
            <person name="Nicholson C."/>
            <person name="Noirot C."/>
            <person name="O'Bleness M."/>
            <person name="Paule C.R."/>
            <person name="Poulain J."/>
            <person name="Prion F."/>
            <person name="Qin B."/>
            <person name="Qu C."/>
            <person name="Retzel E.F."/>
            <person name="Riddle C."/>
            <person name="Sallet E."/>
            <person name="Samain S."/>
            <person name="Samson N."/>
            <person name="Sanders I."/>
            <person name="Saurat O."/>
            <person name="Scarpelli C."/>
            <person name="Schiex T."/>
            <person name="Segurens B."/>
            <person name="Severin A.J."/>
            <person name="Sherrier D.J."/>
            <person name="Shi R."/>
            <person name="Sims S."/>
            <person name="Singer S.R."/>
            <person name="Sinharoy S."/>
            <person name="Sterck L."/>
            <person name="Viollet A."/>
            <person name="Wang B.B."/>
            <person name="Wang K."/>
            <person name="Wang M."/>
            <person name="Wang X."/>
            <person name="Warfsmann J."/>
            <person name="Weissenbach J."/>
            <person name="White D.D."/>
            <person name="White J.D."/>
            <person name="Wiley G.B."/>
            <person name="Wincker P."/>
            <person name="Xing Y."/>
            <person name="Yang L."/>
            <person name="Yao Z."/>
            <person name="Ying F."/>
            <person name="Zhai J."/>
            <person name="Zhou L."/>
            <person name="Zuber A."/>
            <person name="Denarie J."/>
            <person name="Dixon R.A."/>
            <person name="May G.D."/>
            <person name="Schwartz D.C."/>
            <person name="Rogers J."/>
            <person name="Quetier F."/>
            <person name="Town C.D."/>
            <person name="Roe B.A."/>
        </authorList>
    </citation>
    <scope>NUCLEOTIDE SEQUENCE [LARGE SCALE GENOMIC DNA]</scope>
    <source>
        <strain evidence="1">A17</strain>
        <strain evidence="2 3">cv. Jemalong A17</strain>
    </source>
</reference>
<evidence type="ECO:0000313" key="1">
    <source>
        <dbReference type="EMBL" id="KEH36568.1"/>
    </source>
</evidence>
<proteinExistence type="predicted"/>
<reference evidence="2" key="3">
    <citation type="submission" date="2015-04" db="UniProtKB">
        <authorList>
            <consortium name="EnsemblPlants"/>
        </authorList>
    </citation>
    <scope>IDENTIFICATION</scope>
    <source>
        <strain evidence="2">cv. Jemalong A17</strain>
    </source>
</reference>
<dbReference type="EnsemblPlants" id="KEH36568">
    <property type="protein sequence ID" value="KEH36568"/>
    <property type="gene ID" value="MTR_2g014845"/>
</dbReference>
<evidence type="ECO:0000313" key="3">
    <source>
        <dbReference type="Proteomes" id="UP000002051"/>
    </source>
</evidence>
<protein>
    <recommendedName>
        <fullName evidence="4">RNase H type-1 domain-containing protein</fullName>
    </recommendedName>
</protein>
<evidence type="ECO:0000313" key="2">
    <source>
        <dbReference type="EnsemblPlants" id="KEH36568"/>
    </source>
</evidence>
<dbReference type="HOGENOM" id="CLU_2472417_0_0_1"/>
<sequence>MCIRDQRSRFIKAATTWYEGCPPPQEAEAVGLRDAILWLGQLKLSNVQLELDCKLVLIAYMIRITTRQNLVVSLMTAGHYYKNLQTLR</sequence>
<reference evidence="1 3" key="2">
    <citation type="journal article" date="2014" name="BMC Genomics">
        <title>An improved genome release (version Mt4.0) for the model legume Medicago truncatula.</title>
        <authorList>
            <person name="Tang H."/>
            <person name="Krishnakumar V."/>
            <person name="Bidwell S."/>
            <person name="Rosen B."/>
            <person name="Chan A."/>
            <person name="Zhou S."/>
            <person name="Gentzbittel L."/>
            <person name="Childs K.L."/>
            <person name="Yandell M."/>
            <person name="Gundlach H."/>
            <person name="Mayer K.F."/>
            <person name="Schwartz D.C."/>
            <person name="Town C.D."/>
        </authorList>
    </citation>
    <scope>GENOME REANNOTATION</scope>
    <source>
        <strain evidence="1">A17</strain>
        <strain evidence="2 3">cv. Jemalong A17</strain>
    </source>
</reference>
<gene>
    <name evidence="1" type="ordered locus">MTR_2g014845</name>
</gene>
<organism evidence="1 3">
    <name type="scientific">Medicago truncatula</name>
    <name type="common">Barrel medic</name>
    <name type="synonym">Medicago tribuloides</name>
    <dbReference type="NCBI Taxonomy" id="3880"/>
    <lineage>
        <taxon>Eukaryota</taxon>
        <taxon>Viridiplantae</taxon>
        <taxon>Streptophyta</taxon>
        <taxon>Embryophyta</taxon>
        <taxon>Tracheophyta</taxon>
        <taxon>Spermatophyta</taxon>
        <taxon>Magnoliopsida</taxon>
        <taxon>eudicotyledons</taxon>
        <taxon>Gunneridae</taxon>
        <taxon>Pentapetalae</taxon>
        <taxon>rosids</taxon>
        <taxon>fabids</taxon>
        <taxon>Fabales</taxon>
        <taxon>Fabaceae</taxon>
        <taxon>Papilionoideae</taxon>
        <taxon>50 kb inversion clade</taxon>
        <taxon>NPAAA clade</taxon>
        <taxon>Hologalegina</taxon>
        <taxon>IRL clade</taxon>
        <taxon>Trifolieae</taxon>
        <taxon>Medicago</taxon>
    </lineage>
</organism>
<name>A0A072V5D0_MEDTR</name>
<evidence type="ECO:0008006" key="4">
    <source>
        <dbReference type="Google" id="ProtNLM"/>
    </source>
</evidence>
<dbReference type="PaxDb" id="3880-AES68453"/>
<accession>A0A072V5D0</accession>
<dbReference type="EMBL" id="CM001218">
    <property type="protein sequence ID" value="KEH36568.1"/>
    <property type="molecule type" value="Genomic_DNA"/>
</dbReference>
<dbReference type="Proteomes" id="UP000002051">
    <property type="component" value="Chromosome 2"/>
</dbReference>
<keyword evidence="3" id="KW-1185">Reference proteome</keyword>
<dbReference type="AlphaFoldDB" id="A0A072V5D0"/>